<dbReference type="AlphaFoldDB" id="A0A8I0N1N4"/>
<dbReference type="RefSeq" id="WP_147391090.1">
    <property type="nucleotide sequence ID" value="NZ_AQHF01000034.1"/>
</dbReference>
<comment type="caution">
    <text evidence="1">The sequence shown here is derived from an EMBL/GenBank/DDBJ whole genome shotgun (WGS) entry which is preliminary data.</text>
</comment>
<reference evidence="1 2" key="1">
    <citation type="submission" date="2015-06" db="EMBL/GenBank/DDBJ databases">
        <title>Genome sequence of Pseudoalteromonas peptidolytica.</title>
        <authorList>
            <person name="Xie B.-B."/>
            <person name="Rong J.-C."/>
            <person name="Qin Q.-L."/>
            <person name="Zhang Y.-Z."/>
        </authorList>
    </citation>
    <scope>NUCLEOTIDE SEQUENCE [LARGE SCALE GENOMIC DNA]</scope>
    <source>
        <strain evidence="1 2">F12-50-A1</strain>
    </source>
</reference>
<protein>
    <submittedName>
        <fullName evidence="1">Uncharacterized protein</fullName>
    </submittedName>
</protein>
<gene>
    <name evidence="1" type="ORF">PPEP_b1043</name>
</gene>
<name>A0A8I0N1N4_9GAMM</name>
<organism evidence="1 2">
    <name type="scientific">Pseudoalteromonas peptidolytica F12-50-A1</name>
    <dbReference type="NCBI Taxonomy" id="1315280"/>
    <lineage>
        <taxon>Bacteria</taxon>
        <taxon>Pseudomonadati</taxon>
        <taxon>Pseudomonadota</taxon>
        <taxon>Gammaproteobacteria</taxon>
        <taxon>Alteromonadales</taxon>
        <taxon>Pseudoalteromonadaceae</taxon>
        <taxon>Pseudoalteromonas</taxon>
    </lineage>
</organism>
<dbReference type="Proteomes" id="UP000660708">
    <property type="component" value="Unassembled WGS sequence"/>
</dbReference>
<sequence>MHYSLGLSLFSLCILTGCGGSKNSTLPLERETDDHNQYVLNVTTSGDFETVSLQWMGHNETLSAEQDYQFTQAGKQFKAPDIKVSSIATQCDSEIKESEKHTYELTVNCVTSLVKVHADIGPAYGLDIRYGDTVHPFNSETIVFDYQPGIVPKVADLQGPQTCTLAEKLSGLEYQLACESFTVSLLGRKLAISRDNQAPKIVWENTNKRLIRQGYEWFDEGVWFSSWDENVHMVHKLEFENGQPMGVVNFSFDAYTVKANKGKLYALSSPVGSDANQIAQFVDGQWETVAIYDDMKISGGFSHNNEDLYFNLNKDAGGHALGQIKDSGYIYPKVISEQIDVPSLLPAFNYDGRNYFAGYTQQGNLLVNYLDTVLPYRHEAVFEYENVGDVTLWEDSQQNQYLFYLQNNQAKQFNVKINGVEGTVALDLDELNSEPVNWLGGDLTTLLAGTANEGDEFGRLSYIKSGDVAINLAGLKARLVTDKDIYVVLPNWRNQDLYFPQNHSKVSTQVVAQGGYLLGYVGDTSSTNATGELWLLSAHDAYKVFSGVLWHNYLDNQYYIDAVSEHHVVVQGTGSEMMAISIDTQ</sequence>
<proteinExistence type="predicted"/>
<evidence type="ECO:0000313" key="2">
    <source>
        <dbReference type="Proteomes" id="UP000660708"/>
    </source>
</evidence>
<accession>A0A8I0N1N4</accession>
<dbReference type="EMBL" id="AQHF01000034">
    <property type="protein sequence ID" value="MBE0349120.1"/>
    <property type="molecule type" value="Genomic_DNA"/>
</dbReference>
<evidence type="ECO:0000313" key="1">
    <source>
        <dbReference type="EMBL" id="MBE0349120.1"/>
    </source>
</evidence>
<keyword evidence="2" id="KW-1185">Reference proteome</keyword>